<feature type="chain" id="PRO_5012489843" evidence="1">
    <location>
        <begin position="29"/>
        <end position="630"/>
    </location>
</feature>
<dbReference type="Gene3D" id="3.10.620.30">
    <property type="match status" value="1"/>
</dbReference>
<reference evidence="4 5" key="1">
    <citation type="submission" date="2017-03" db="EMBL/GenBank/DDBJ databases">
        <title>Genome analysis of strain PAMC 26510.</title>
        <authorList>
            <person name="Oh H.-M."/>
            <person name="Yang J.-A."/>
        </authorList>
    </citation>
    <scope>NUCLEOTIDE SEQUENCE [LARGE SCALE GENOMIC DNA]</scope>
    <source>
        <strain evidence="4 5">PAMC 26510</strain>
    </source>
</reference>
<gene>
    <name evidence="4" type="ORF">PAMC26510_11045</name>
</gene>
<dbReference type="Proteomes" id="UP000194546">
    <property type="component" value="Unassembled WGS sequence"/>
</dbReference>
<comment type="caution">
    <text evidence="4">The sequence shown here is derived from an EMBL/GenBank/DDBJ whole genome shotgun (WGS) entry which is preliminary data.</text>
</comment>
<dbReference type="SUPFAM" id="SSF54001">
    <property type="entry name" value="Cysteine proteinases"/>
    <property type="match status" value="1"/>
</dbReference>
<dbReference type="InterPro" id="IPR024618">
    <property type="entry name" value="DUF3857"/>
</dbReference>
<evidence type="ECO:0000256" key="1">
    <source>
        <dbReference type="SAM" id="SignalP"/>
    </source>
</evidence>
<dbReference type="Pfam" id="PF01841">
    <property type="entry name" value="Transglut_core"/>
    <property type="match status" value="1"/>
</dbReference>
<evidence type="ECO:0000259" key="3">
    <source>
        <dbReference type="Pfam" id="PF12969"/>
    </source>
</evidence>
<dbReference type="RefSeq" id="WP_086381241.1">
    <property type="nucleotide sequence ID" value="NZ_NBTY01000055.1"/>
</dbReference>
<evidence type="ECO:0000259" key="2">
    <source>
        <dbReference type="Pfam" id="PF01841"/>
    </source>
</evidence>
<keyword evidence="4" id="KW-0378">Hydrolase</keyword>
<name>A0A242N0M4_CABSO</name>
<proteinExistence type="predicted"/>
<keyword evidence="4" id="KW-0645">Protease</keyword>
<feature type="domain" description="DUF3857" evidence="3">
    <location>
        <begin position="52"/>
        <end position="214"/>
    </location>
</feature>
<feature type="domain" description="Transglutaminase-like" evidence="2">
    <location>
        <begin position="263"/>
        <end position="344"/>
    </location>
</feature>
<dbReference type="GO" id="GO:0006508">
    <property type="term" value="P:proteolysis"/>
    <property type="evidence" value="ECO:0007669"/>
    <property type="project" value="UniProtKB-KW"/>
</dbReference>
<dbReference type="InterPro" id="IPR002931">
    <property type="entry name" value="Transglutaminase-like"/>
</dbReference>
<dbReference type="GO" id="GO:0008233">
    <property type="term" value="F:peptidase activity"/>
    <property type="evidence" value="ECO:0007669"/>
    <property type="project" value="UniProtKB-KW"/>
</dbReference>
<evidence type="ECO:0000313" key="4">
    <source>
        <dbReference type="EMBL" id="OTP76934.1"/>
    </source>
</evidence>
<dbReference type="EMBL" id="NBTY01000055">
    <property type="protein sequence ID" value="OTP76934.1"/>
    <property type="molecule type" value="Genomic_DNA"/>
</dbReference>
<dbReference type="AlphaFoldDB" id="A0A242N0M4"/>
<keyword evidence="1" id="KW-0732">Signal</keyword>
<dbReference type="InterPro" id="IPR038765">
    <property type="entry name" value="Papain-like_cys_pep_sf"/>
</dbReference>
<sequence>MNLQRSRARNALALLAAFLMCMLRPAFAADTMETEQPSTTISDVHVFTIADDGSLTEDDEITLKANTSAGIGDVAQRYVWFDKSTSTVQVSDAYSVSADGTRHDVAPDQIREIQEPRSAGAPTFADGRLKAVIFPAVDAGSTVHLRFHKTVSKSVIPGQFDYFVEPARGPVQSQTLVFDLPEDKPLYADARGYKALPPVTHNGRTRYEFAYSTLHYDRVEAGAVGYVQFGDRLMVSTFPDYKSFAASYRDGAIDPTSNDPAIRNLAESLTRNNATSREKAATLYDWVRHNIRYVSLYLGQSPAVPHKASQILANRYGDCKDYVALYGALLLAAGIENEPALVVLGSVYTLPSVPGYGASAINHIITWLPGLNMYADATASAVEFGYLPLAEMDRPALLVGDGTLTRTPPTQPLSRDVRLQIAVAPDGSAAFSSQVEDGGWSAGPERAILRHAAPQRRQQIADARLHATGLRGAASLTASDLDATGTPVTTTLRGTLDDVVWSTGTTALPALTSLSGGIASQVENLLAERVRTQPFVCIGGNFNEVAQLSLPKTVRVNDVPADTNISDTFFTYSSRYVFDPATNLLQTERHLQANFGKQVCSPAEFAAMQPALKRIERDTKSQVVVKSMTH</sequence>
<dbReference type="Pfam" id="PF12969">
    <property type="entry name" value="DUF3857"/>
    <property type="match status" value="1"/>
</dbReference>
<accession>A0A242N0M4</accession>
<organism evidence="4 5">
    <name type="scientific">Caballeronia sordidicola</name>
    <name type="common">Burkholderia sordidicola</name>
    <dbReference type="NCBI Taxonomy" id="196367"/>
    <lineage>
        <taxon>Bacteria</taxon>
        <taxon>Pseudomonadati</taxon>
        <taxon>Pseudomonadota</taxon>
        <taxon>Betaproteobacteria</taxon>
        <taxon>Burkholderiales</taxon>
        <taxon>Burkholderiaceae</taxon>
        <taxon>Caballeronia</taxon>
    </lineage>
</organism>
<feature type="signal peptide" evidence="1">
    <location>
        <begin position="1"/>
        <end position="28"/>
    </location>
</feature>
<evidence type="ECO:0000313" key="5">
    <source>
        <dbReference type="Proteomes" id="UP000194546"/>
    </source>
</evidence>
<protein>
    <submittedName>
        <fullName evidence="4">Transglutaminase-like enzyme, putative cysteine protease</fullName>
    </submittedName>
</protein>
<dbReference type="Gene3D" id="2.60.40.3140">
    <property type="match status" value="1"/>
</dbReference>